<keyword evidence="12" id="KW-1003">Cell membrane</keyword>
<name>A0AA96GDJ7_9BACT</name>
<evidence type="ECO:0000256" key="12">
    <source>
        <dbReference type="RuleBase" id="RU362081"/>
    </source>
</evidence>
<evidence type="ECO:0000313" key="15">
    <source>
        <dbReference type="EMBL" id="WNM60159.1"/>
    </source>
</evidence>
<keyword evidence="4 12" id="KW-0479">Metal-binding</keyword>
<dbReference type="InterPro" id="IPR036412">
    <property type="entry name" value="HAD-like_sf"/>
</dbReference>
<dbReference type="PROSITE" id="PS01229">
    <property type="entry name" value="COF_2"/>
    <property type="match status" value="1"/>
</dbReference>
<feature type="transmembrane region" description="Helical" evidence="12">
    <location>
        <begin position="229"/>
        <end position="247"/>
    </location>
</feature>
<dbReference type="InterPro" id="IPR008250">
    <property type="entry name" value="ATPase_P-typ_transduc_dom_A_sf"/>
</dbReference>
<dbReference type="Proteomes" id="UP001302719">
    <property type="component" value="Chromosome"/>
</dbReference>
<dbReference type="PANTHER" id="PTHR43520:SF8">
    <property type="entry name" value="P-TYPE CU(+) TRANSPORTER"/>
    <property type="match status" value="1"/>
</dbReference>
<keyword evidence="6 12" id="KW-0067">ATP-binding</keyword>
<organism evidence="15 16">
    <name type="scientific">Candidatus Nitrospira allomarina</name>
    <dbReference type="NCBI Taxonomy" id="3020900"/>
    <lineage>
        <taxon>Bacteria</taxon>
        <taxon>Pseudomonadati</taxon>
        <taxon>Nitrospirota</taxon>
        <taxon>Nitrospiria</taxon>
        <taxon>Nitrospirales</taxon>
        <taxon>Nitrospiraceae</taxon>
        <taxon>Nitrospira</taxon>
    </lineage>
</organism>
<feature type="transmembrane region" description="Helical" evidence="12">
    <location>
        <begin position="154"/>
        <end position="176"/>
    </location>
</feature>
<comment type="similarity">
    <text evidence="2 12">Belongs to the cation transport ATPase (P-type) (TC 3.A.3) family. Type IB subfamily.</text>
</comment>
<feature type="transmembrane region" description="Helical" evidence="12">
    <location>
        <begin position="755"/>
        <end position="774"/>
    </location>
</feature>
<dbReference type="Gene3D" id="3.40.1110.10">
    <property type="entry name" value="Calcium-transporting ATPase, cytoplasmic domain N"/>
    <property type="match status" value="1"/>
</dbReference>
<dbReference type="AlphaFoldDB" id="A0AA96GDJ7"/>
<dbReference type="GO" id="GO:0005507">
    <property type="term" value="F:copper ion binding"/>
    <property type="evidence" value="ECO:0007669"/>
    <property type="project" value="TreeGrafter"/>
</dbReference>
<keyword evidence="16" id="KW-1185">Reference proteome</keyword>
<keyword evidence="8 12" id="KW-1133">Transmembrane helix</keyword>
<dbReference type="SUPFAM" id="SSF55008">
    <property type="entry name" value="HMA, heavy metal-associated domain"/>
    <property type="match status" value="1"/>
</dbReference>
<comment type="catalytic activity">
    <reaction evidence="11">
        <text>Cu(2+)(in) + ATP + H2O = Cu(2+)(out) + ADP + phosphate + H(+)</text>
        <dbReference type="Rhea" id="RHEA:10376"/>
        <dbReference type="ChEBI" id="CHEBI:15377"/>
        <dbReference type="ChEBI" id="CHEBI:15378"/>
        <dbReference type="ChEBI" id="CHEBI:29036"/>
        <dbReference type="ChEBI" id="CHEBI:30616"/>
        <dbReference type="ChEBI" id="CHEBI:43474"/>
        <dbReference type="ChEBI" id="CHEBI:456216"/>
        <dbReference type="EC" id="7.2.2.9"/>
    </reaction>
</comment>
<dbReference type="CDD" id="cd02094">
    <property type="entry name" value="P-type_ATPase_Cu-like"/>
    <property type="match status" value="1"/>
</dbReference>
<dbReference type="PRINTS" id="PR00943">
    <property type="entry name" value="CUATPASE"/>
</dbReference>
<dbReference type="InterPro" id="IPR036163">
    <property type="entry name" value="HMA_dom_sf"/>
</dbReference>
<evidence type="ECO:0000256" key="3">
    <source>
        <dbReference type="ARBA" id="ARBA00022692"/>
    </source>
</evidence>
<dbReference type="InterPro" id="IPR023298">
    <property type="entry name" value="ATPase_P-typ_TM_dom_sf"/>
</dbReference>
<dbReference type="CDD" id="cd00371">
    <property type="entry name" value="HMA"/>
    <property type="match status" value="1"/>
</dbReference>
<dbReference type="InterPro" id="IPR018303">
    <property type="entry name" value="ATPase_P-typ_P_site"/>
</dbReference>
<feature type="transmembrane region" description="Helical" evidence="12">
    <location>
        <begin position="197"/>
        <end position="217"/>
    </location>
</feature>
<keyword evidence="5 12" id="KW-0547">Nucleotide-binding</keyword>
<keyword evidence="7" id="KW-1278">Translocase</keyword>
<dbReference type="Gene3D" id="2.70.150.10">
    <property type="entry name" value="Calcium-transporting ATPase, cytoplasmic transduction domain A"/>
    <property type="match status" value="1"/>
</dbReference>
<dbReference type="Gene3D" id="3.30.70.100">
    <property type="match status" value="1"/>
</dbReference>
<evidence type="ECO:0000256" key="2">
    <source>
        <dbReference type="ARBA" id="ARBA00006024"/>
    </source>
</evidence>
<dbReference type="InterPro" id="IPR027256">
    <property type="entry name" value="P-typ_ATPase_IB"/>
</dbReference>
<feature type="transmembrane region" description="Helical" evidence="12">
    <location>
        <begin position="101"/>
        <end position="122"/>
    </location>
</feature>
<evidence type="ECO:0000256" key="4">
    <source>
        <dbReference type="ARBA" id="ARBA00022723"/>
    </source>
</evidence>
<evidence type="ECO:0000256" key="9">
    <source>
        <dbReference type="ARBA" id="ARBA00023136"/>
    </source>
</evidence>
<dbReference type="FunFam" id="2.70.150.10:FF:000002">
    <property type="entry name" value="Copper-transporting ATPase 1, putative"/>
    <property type="match status" value="1"/>
</dbReference>
<dbReference type="InterPro" id="IPR023299">
    <property type="entry name" value="ATPase_P-typ_cyto_dom_N"/>
</dbReference>
<dbReference type="Gene3D" id="3.40.50.1000">
    <property type="entry name" value="HAD superfamily/HAD-like"/>
    <property type="match status" value="1"/>
</dbReference>
<evidence type="ECO:0000313" key="16">
    <source>
        <dbReference type="Proteomes" id="UP001302719"/>
    </source>
</evidence>
<evidence type="ECO:0000256" key="5">
    <source>
        <dbReference type="ARBA" id="ARBA00022741"/>
    </source>
</evidence>
<dbReference type="NCBIfam" id="TIGR01494">
    <property type="entry name" value="ATPase_P-type"/>
    <property type="match status" value="1"/>
</dbReference>
<dbReference type="EC" id="7.2.2.9" evidence="10"/>
<dbReference type="GO" id="GO:0055070">
    <property type="term" value="P:copper ion homeostasis"/>
    <property type="evidence" value="ECO:0007669"/>
    <property type="project" value="TreeGrafter"/>
</dbReference>
<evidence type="ECO:0000256" key="1">
    <source>
        <dbReference type="ARBA" id="ARBA00004127"/>
    </source>
</evidence>
<dbReference type="SUPFAM" id="SSF81665">
    <property type="entry name" value="Calcium ATPase, transmembrane domain M"/>
    <property type="match status" value="1"/>
</dbReference>
<dbReference type="SUPFAM" id="SSF56784">
    <property type="entry name" value="HAD-like"/>
    <property type="match status" value="1"/>
</dbReference>
<dbReference type="EMBL" id="CP116967">
    <property type="protein sequence ID" value="WNM60159.1"/>
    <property type="molecule type" value="Genomic_DNA"/>
</dbReference>
<dbReference type="InterPro" id="IPR059000">
    <property type="entry name" value="ATPase_P-type_domA"/>
</dbReference>
<dbReference type="PRINTS" id="PR00119">
    <property type="entry name" value="CATATPASE"/>
</dbReference>
<dbReference type="PANTHER" id="PTHR43520">
    <property type="entry name" value="ATP7, ISOFORM B"/>
    <property type="match status" value="1"/>
</dbReference>
<dbReference type="InterPro" id="IPR023214">
    <property type="entry name" value="HAD_sf"/>
</dbReference>
<dbReference type="NCBIfam" id="TIGR01525">
    <property type="entry name" value="ATPase-IB_hvy"/>
    <property type="match status" value="1"/>
</dbReference>
<evidence type="ECO:0000256" key="7">
    <source>
        <dbReference type="ARBA" id="ARBA00022967"/>
    </source>
</evidence>
<feature type="transmembrane region" description="Helical" evidence="12">
    <location>
        <begin position="409"/>
        <end position="432"/>
    </location>
</feature>
<dbReference type="SFLD" id="SFLDF00027">
    <property type="entry name" value="p-type_atpase"/>
    <property type="match status" value="1"/>
</dbReference>
<dbReference type="Pfam" id="PF00403">
    <property type="entry name" value="HMA"/>
    <property type="match status" value="1"/>
</dbReference>
<feature type="transmembrane region" description="Helical" evidence="12">
    <location>
        <begin position="727"/>
        <end position="749"/>
    </location>
</feature>
<dbReference type="KEGG" id="nall:PP769_16095"/>
<accession>A0AA96GDJ7</accession>
<dbReference type="PROSITE" id="PS50846">
    <property type="entry name" value="HMA_2"/>
    <property type="match status" value="1"/>
</dbReference>
<dbReference type="SFLD" id="SFLDG00002">
    <property type="entry name" value="C1.7:_P-type_atpase_like"/>
    <property type="match status" value="1"/>
</dbReference>
<dbReference type="FunFam" id="3.30.70.100:FF:000005">
    <property type="entry name" value="Copper-exporting P-type ATPase A"/>
    <property type="match status" value="1"/>
</dbReference>
<dbReference type="PROSITE" id="PS01047">
    <property type="entry name" value="HMA_1"/>
    <property type="match status" value="1"/>
</dbReference>
<feature type="transmembrane region" description="Helical" evidence="12">
    <location>
        <begin position="381"/>
        <end position="403"/>
    </location>
</feature>
<dbReference type="SFLD" id="SFLDS00003">
    <property type="entry name" value="Haloacid_Dehalogenase"/>
    <property type="match status" value="1"/>
</dbReference>
<dbReference type="PROSITE" id="PS00154">
    <property type="entry name" value="ATPASE_E1_E2"/>
    <property type="match status" value="1"/>
</dbReference>
<evidence type="ECO:0000256" key="8">
    <source>
        <dbReference type="ARBA" id="ARBA00022989"/>
    </source>
</evidence>
<protein>
    <recommendedName>
        <fullName evidence="10">P-type Cu(2+) transporter</fullName>
        <ecNumber evidence="10">7.2.2.9</ecNumber>
    </recommendedName>
</protein>
<feature type="domain" description="HMA" evidence="14">
    <location>
        <begin position="5"/>
        <end position="71"/>
    </location>
</feature>
<dbReference type="InterPro" id="IPR017969">
    <property type="entry name" value="Heavy-metal-associated_CS"/>
</dbReference>
<dbReference type="GO" id="GO:0005524">
    <property type="term" value="F:ATP binding"/>
    <property type="evidence" value="ECO:0007669"/>
    <property type="project" value="UniProtKB-UniRule"/>
</dbReference>
<dbReference type="GO" id="GO:0043682">
    <property type="term" value="F:P-type divalent copper transporter activity"/>
    <property type="evidence" value="ECO:0007669"/>
    <property type="project" value="UniProtKB-EC"/>
</dbReference>
<dbReference type="Pfam" id="PF00122">
    <property type="entry name" value="E1-E2_ATPase"/>
    <property type="match status" value="1"/>
</dbReference>
<dbReference type="GO" id="GO:0005886">
    <property type="term" value="C:plasma membrane"/>
    <property type="evidence" value="ECO:0007669"/>
    <property type="project" value="UniProtKB-SubCell"/>
</dbReference>
<dbReference type="InterPro" id="IPR001757">
    <property type="entry name" value="P_typ_ATPase"/>
</dbReference>
<evidence type="ECO:0000256" key="13">
    <source>
        <dbReference type="SAM" id="MobiDB-lite"/>
    </source>
</evidence>
<evidence type="ECO:0000259" key="14">
    <source>
        <dbReference type="PROSITE" id="PS50846"/>
    </source>
</evidence>
<dbReference type="InterPro" id="IPR006121">
    <property type="entry name" value="HMA_dom"/>
</dbReference>
<evidence type="ECO:0000256" key="10">
    <source>
        <dbReference type="ARBA" id="ARBA00038904"/>
    </source>
</evidence>
<evidence type="ECO:0000256" key="11">
    <source>
        <dbReference type="ARBA" id="ARBA00047424"/>
    </source>
</evidence>
<proteinExistence type="inferred from homology"/>
<reference evidence="15 16" key="1">
    <citation type="submission" date="2023-01" db="EMBL/GenBank/DDBJ databases">
        <title>Cultivation and genomic characterization of new, ubiquitous marine nitrite-oxidizing bacteria from the Nitrospirales.</title>
        <authorList>
            <person name="Mueller A.J."/>
            <person name="Daebeler A."/>
            <person name="Herbold C.W."/>
            <person name="Kirkegaard R.H."/>
            <person name="Daims H."/>
        </authorList>
    </citation>
    <scope>NUCLEOTIDE SEQUENCE [LARGE SCALE GENOMIC DNA]</scope>
    <source>
        <strain evidence="15 16">VA</strain>
    </source>
</reference>
<keyword evidence="3 12" id="KW-0812">Transmembrane</keyword>
<dbReference type="SUPFAM" id="SSF81653">
    <property type="entry name" value="Calcium ATPase, transduction domain A"/>
    <property type="match status" value="1"/>
</dbReference>
<dbReference type="GO" id="GO:0016887">
    <property type="term" value="F:ATP hydrolysis activity"/>
    <property type="evidence" value="ECO:0007669"/>
    <property type="project" value="InterPro"/>
</dbReference>
<dbReference type="NCBIfam" id="TIGR01511">
    <property type="entry name" value="ATPase-IB1_Cu"/>
    <property type="match status" value="1"/>
</dbReference>
<keyword evidence="9 12" id="KW-0472">Membrane</keyword>
<feature type="region of interest" description="Disordered" evidence="13">
    <location>
        <begin position="72"/>
        <end position="92"/>
    </location>
</feature>
<evidence type="ECO:0000256" key="6">
    <source>
        <dbReference type="ARBA" id="ARBA00022840"/>
    </source>
</evidence>
<dbReference type="GO" id="GO:0012505">
    <property type="term" value="C:endomembrane system"/>
    <property type="evidence" value="ECO:0007669"/>
    <property type="project" value="UniProtKB-SubCell"/>
</dbReference>
<gene>
    <name evidence="15" type="ORF">PP769_16095</name>
</gene>
<dbReference type="InterPro" id="IPR044492">
    <property type="entry name" value="P_typ_ATPase_HD_dom"/>
</dbReference>
<dbReference type="Pfam" id="PF00702">
    <property type="entry name" value="Hydrolase"/>
    <property type="match status" value="1"/>
</dbReference>
<sequence>MSPPRRVSLSVGGMTCAACQIRVQRALDKEPGVIQASVNLMLKSAEVTYDPVTTTPDAVRRAITQTGYEAEIHSSDHTDQDEQAQQEQKQAEEFRSFRNKAVVSGILGVVAMVLSMPLMSAAPTHPHGGVTDPFMHWIMGWMTPVLTSFAPDLYAIHPNILAFTLLAMTVFVMTWAGRHFYTRAWAAFRHHSADMNTLVAVGTGAAFLFSLLATLAPEIFLRRGMAPELYYEAVIMIIALILTGNALESRAKRQTSAALRKLMTLQPRTARIIRDGREQEIPVEDMRTGDTVLVRPGDRIPVDGTFLAGTCSVDESMLTGESMPVDKQPGDRLIGGTMNTTGAFQYHATTLGSDSVLSRIVQLMREAQGSRAPIQKLADRVSGIFVPVVLSLAIATFMVWFVVADTAPAIRALVAAVSVLIIACPCAMGLAVPTAVMVATGKGADLGILIKGGEALQRASQVTTIVMDKTGTLTEGQPAVTEILSAPGTTHTAQEILRLVASVERSSEHPLGQAIVRHATTQKYPLSPVHAFQAMTGRGAVGVVEDYKVAVGNQALMSELGIQTGAIQQDVERFAREGKTPVYVGIDGTVAALVAIADPLKASSREVVDRLHRLGYQVMMLTGDHQRTAEAVAQMAGITRVVAGVLPEGKVAEITRLQAKGEVVAMVGDGMNDAPALAQADIGIAMGAGSDIAIEAGDVTLMRNDLRAVGSAIELARQTMKTMKQNLFWAFIYNVVGIPVAAGILYPIWGIMLSPILASAAMAFSSVSVVTNSLRLRMWSPEN</sequence>
<comment type="subcellular location">
    <subcellularLocation>
        <location evidence="12">Cell membrane</location>
    </subcellularLocation>
    <subcellularLocation>
        <location evidence="1">Endomembrane system</location>
        <topology evidence="1">Multi-pass membrane protein</topology>
    </subcellularLocation>
</comment>